<dbReference type="AlphaFoldDB" id="A0A2M7BB01"/>
<reference evidence="2" key="1">
    <citation type="submission" date="2017-09" db="EMBL/GenBank/DDBJ databases">
        <title>Depth-based differentiation of microbial function through sediment-hosted aquifers and enrichment of novel symbionts in the deep terrestrial subsurface.</title>
        <authorList>
            <person name="Probst A.J."/>
            <person name="Ladd B."/>
            <person name="Jarett J.K."/>
            <person name="Geller-Mcgrath D.E."/>
            <person name="Sieber C.M.K."/>
            <person name="Emerson J.B."/>
            <person name="Anantharaman K."/>
            <person name="Thomas B.C."/>
            <person name="Malmstrom R."/>
            <person name="Stieglmeier M."/>
            <person name="Klingl A."/>
            <person name="Woyke T."/>
            <person name="Ryan C.M."/>
            <person name="Banfield J.F."/>
        </authorList>
    </citation>
    <scope>NUCLEOTIDE SEQUENCE [LARGE SCALE GENOMIC DNA]</scope>
</reference>
<comment type="caution">
    <text evidence="1">The sequence shown here is derived from an EMBL/GenBank/DDBJ whole genome shotgun (WGS) entry which is preliminary data.</text>
</comment>
<protein>
    <submittedName>
        <fullName evidence="1">Uncharacterized protein</fullName>
    </submittedName>
</protein>
<dbReference type="Proteomes" id="UP000229631">
    <property type="component" value="Unassembled WGS sequence"/>
</dbReference>
<proteinExistence type="predicted"/>
<organism evidence="1 2">
    <name type="scientific">Candidatus Shapirobacteria bacterium CG03_land_8_20_14_0_80_39_12</name>
    <dbReference type="NCBI Taxonomy" id="1974879"/>
    <lineage>
        <taxon>Bacteria</taxon>
        <taxon>Candidatus Shapironibacteriota</taxon>
    </lineage>
</organism>
<evidence type="ECO:0000313" key="1">
    <source>
        <dbReference type="EMBL" id="PIV00282.1"/>
    </source>
</evidence>
<accession>A0A2M7BB01</accession>
<evidence type="ECO:0000313" key="2">
    <source>
        <dbReference type="Proteomes" id="UP000229631"/>
    </source>
</evidence>
<gene>
    <name evidence="1" type="ORF">COS54_03300</name>
</gene>
<name>A0A2M7BB01_9BACT</name>
<dbReference type="EMBL" id="PEVC01000058">
    <property type="protein sequence ID" value="PIV00282.1"/>
    <property type="molecule type" value="Genomic_DNA"/>
</dbReference>
<sequence>MFKNIIAPVQAWLLSRGQCVGCGAPLDKGKREPCKDNPEAERITCKCGRIFIFDKKNKRYRRALFEEV</sequence>